<evidence type="ECO:0000256" key="1">
    <source>
        <dbReference type="ARBA" id="ARBA00007017"/>
    </source>
</evidence>
<dbReference type="GO" id="GO:0006260">
    <property type="term" value="P:DNA replication"/>
    <property type="evidence" value="ECO:0007669"/>
    <property type="project" value="UniProtKB-KW"/>
</dbReference>
<protein>
    <recommendedName>
        <fullName evidence="2">Sister chromatid cohesion protein DCC1</fullName>
    </recommendedName>
</protein>
<dbReference type="GO" id="GO:0031390">
    <property type="term" value="C:Ctf18 RFC-like complex"/>
    <property type="evidence" value="ECO:0007669"/>
    <property type="project" value="InterPro"/>
</dbReference>
<name>A0AAV2TND6_CALDB</name>
<reference evidence="4" key="1">
    <citation type="submission" date="2024-06" db="EMBL/GenBank/DDBJ databases">
        <authorList>
            <person name="Liu X."/>
            <person name="Lenzi L."/>
            <person name="Haldenby T S."/>
            <person name="Uol C."/>
        </authorList>
    </citation>
    <scope>NUCLEOTIDE SEQUENCE</scope>
</reference>
<sequence length="491" mass="54856">MQAVPGRQNSRTSVMTNPRNIQSMNELLHYAKLDDTHSFGVPQTVFEVTDAIASELCTPGSRVIFSIKDEPKSNGTGRAFACTKEQTFSVVEAETSNVLLFACNFWLPLSTPLISESSDVAFTTINAMKHSYYELHECIAPSLKVLKQFLLPSTYHGPIEEPSDSEVDESVEKGITHFTREELGAQFPCSERQLIRAMARLGACEFNNAVRLIEPEYLNTVIRDIFSCADENGWNWRTQGLPYERVLEYLQTSHDRTLLEQIIRIFFCRRKSLGSFSADDLKIFPRNSKVCQLVAECLLSVTSSFDLTDFLAVWKASVPEGFRPKLRRHLTCAGRAFCRSSSIPTISNPSNTSKPSPATNTSQYRSISLLRSEDLPDESVESRLSLLFQRCPLWPEAELAGYLTEIIVLPNQMDVHTVRAGTVSTQVPCISSDSESDFEYADDVDIDQQDASSNSDEPSPVPAAVGAALHRYCRVTTTKLGRFYTEKHGIA</sequence>
<gene>
    <name evidence="4" type="ORF">CDAUBV1_LOCUS12245</name>
</gene>
<evidence type="ECO:0000256" key="3">
    <source>
        <dbReference type="ARBA" id="ARBA00022705"/>
    </source>
</evidence>
<evidence type="ECO:0000313" key="5">
    <source>
        <dbReference type="Proteomes" id="UP001497525"/>
    </source>
</evidence>
<accession>A0AAV2TND6</accession>
<comment type="caution">
    <text evidence="4">The sequence shown here is derived from an EMBL/GenBank/DDBJ whole genome shotgun (WGS) entry which is preliminary data.</text>
</comment>
<keyword evidence="3" id="KW-0235">DNA replication</keyword>
<organism evidence="4 5">
    <name type="scientific">Calicophoron daubneyi</name>
    <name type="common">Rumen fluke</name>
    <name type="synonym">Paramphistomum daubneyi</name>
    <dbReference type="NCBI Taxonomy" id="300641"/>
    <lineage>
        <taxon>Eukaryota</taxon>
        <taxon>Metazoa</taxon>
        <taxon>Spiralia</taxon>
        <taxon>Lophotrochozoa</taxon>
        <taxon>Platyhelminthes</taxon>
        <taxon>Trematoda</taxon>
        <taxon>Digenea</taxon>
        <taxon>Plagiorchiida</taxon>
        <taxon>Pronocephalata</taxon>
        <taxon>Paramphistomoidea</taxon>
        <taxon>Paramphistomidae</taxon>
        <taxon>Calicophoron</taxon>
    </lineage>
</organism>
<dbReference type="GO" id="GO:0000775">
    <property type="term" value="C:chromosome, centromeric region"/>
    <property type="evidence" value="ECO:0007669"/>
    <property type="project" value="TreeGrafter"/>
</dbReference>
<evidence type="ECO:0000256" key="2">
    <source>
        <dbReference type="ARBA" id="ARBA00017682"/>
    </source>
</evidence>
<dbReference type="PANTHER" id="PTHR13395">
    <property type="entry name" value="SISTER CHROMATID COHESION PROTEIN DCC1-RELATED"/>
    <property type="match status" value="1"/>
</dbReference>
<dbReference type="GO" id="GO:0000785">
    <property type="term" value="C:chromatin"/>
    <property type="evidence" value="ECO:0007669"/>
    <property type="project" value="TreeGrafter"/>
</dbReference>
<dbReference type="InterPro" id="IPR019128">
    <property type="entry name" value="Dcc1"/>
</dbReference>
<dbReference type="EMBL" id="CAXLJL010000434">
    <property type="protein sequence ID" value="CAL5137759.1"/>
    <property type="molecule type" value="Genomic_DNA"/>
</dbReference>
<dbReference type="Proteomes" id="UP001497525">
    <property type="component" value="Unassembled WGS sequence"/>
</dbReference>
<dbReference type="AlphaFoldDB" id="A0AAV2TND6"/>
<dbReference type="Pfam" id="PF09724">
    <property type="entry name" value="Dcc1"/>
    <property type="match status" value="1"/>
</dbReference>
<proteinExistence type="inferred from homology"/>
<dbReference type="GO" id="GO:0034088">
    <property type="term" value="P:maintenance of mitotic sister chromatid cohesion"/>
    <property type="evidence" value="ECO:0007669"/>
    <property type="project" value="TreeGrafter"/>
</dbReference>
<evidence type="ECO:0000313" key="4">
    <source>
        <dbReference type="EMBL" id="CAL5137759.1"/>
    </source>
</evidence>
<comment type="similarity">
    <text evidence="1">Belongs to the DCC1 family.</text>
</comment>
<dbReference type="PANTHER" id="PTHR13395:SF6">
    <property type="entry name" value="SISTER CHROMATID COHESION PROTEIN DCC1"/>
    <property type="match status" value="1"/>
</dbReference>